<comment type="subcellular location">
    <subcellularLocation>
        <location evidence="1">Cell membrane</location>
        <topology evidence="1">Single-pass membrane protein</topology>
    </subcellularLocation>
    <text evidence="1">In newborn cells, forms a ring positioned at mid-cell. Soon after cell division starts and the cells begin elongating, the ring splits into two rings that, as elongation proceeds, move along and mark the future division sites.</text>
</comment>
<dbReference type="InterPro" id="IPR030858">
    <property type="entry name" value="MapZ"/>
</dbReference>
<feature type="compositionally biased region" description="Acidic residues" evidence="2">
    <location>
        <begin position="205"/>
        <end position="216"/>
    </location>
</feature>
<evidence type="ECO:0000313" key="5">
    <source>
        <dbReference type="EMBL" id="ARE23918.1"/>
    </source>
</evidence>
<keyword evidence="1" id="KW-0131">Cell cycle</keyword>
<feature type="compositionally biased region" description="Low complexity" evidence="2">
    <location>
        <begin position="13"/>
        <end position="23"/>
    </location>
</feature>
<dbReference type="InterPro" id="IPR040532">
    <property type="entry name" value="MapZ_C2"/>
</dbReference>
<feature type="compositionally biased region" description="Basic and acidic residues" evidence="2">
    <location>
        <begin position="89"/>
        <end position="129"/>
    </location>
</feature>
<feature type="compositionally biased region" description="Basic and acidic residues" evidence="2">
    <location>
        <begin position="288"/>
        <end position="303"/>
    </location>
</feature>
<keyword evidence="1" id="KW-1133">Transmembrane helix</keyword>
<name>A0A166XGS2_LACLC</name>
<feature type="transmembrane region" description="Helical" evidence="1">
    <location>
        <begin position="346"/>
        <end position="366"/>
    </location>
</feature>
<dbReference type="RefSeq" id="WP_011676555.1">
    <property type="nucleotide sequence ID" value="NZ_AP018499.1"/>
</dbReference>
<reference evidence="7 10" key="2">
    <citation type="submission" date="2020-12" db="EMBL/GenBank/DDBJ databases">
        <title>Complete genome sequence of lactococcus lactis subsp. cremoris strain EPSC and strain G3-2.</title>
        <authorList>
            <person name="Kita K."/>
            <person name="Ishikawa S."/>
        </authorList>
    </citation>
    <scope>NUCLEOTIDE SEQUENCE [LARGE SCALE GENOMIC DNA]</scope>
    <source>
        <strain evidence="7 10">EPSC</strain>
    </source>
</reference>
<evidence type="ECO:0000259" key="4">
    <source>
        <dbReference type="Pfam" id="PF18708"/>
    </source>
</evidence>
<evidence type="ECO:0000313" key="8">
    <source>
        <dbReference type="Proteomes" id="UP000191806"/>
    </source>
</evidence>
<evidence type="ECO:0000313" key="6">
    <source>
        <dbReference type="EMBL" id="ARE28958.1"/>
    </source>
</evidence>
<feature type="region of interest" description="Disordered" evidence="2">
    <location>
        <begin position="506"/>
        <end position="561"/>
    </location>
</feature>
<feature type="compositionally biased region" description="Basic and acidic residues" evidence="2">
    <location>
        <begin position="138"/>
        <end position="174"/>
    </location>
</feature>
<dbReference type="Proteomes" id="UP000595253">
    <property type="component" value="Chromosome"/>
</dbReference>
<dbReference type="Proteomes" id="UP000192161">
    <property type="component" value="Chromosome"/>
</dbReference>
<keyword evidence="1" id="KW-0812">Transmembrane</keyword>
<keyword evidence="1" id="KW-0472">Membrane</keyword>
<keyword evidence="1 6" id="KW-0132">Cell division</keyword>
<protein>
    <recommendedName>
        <fullName evidence="1">Mid-cell-anchored protein Z</fullName>
    </recommendedName>
</protein>
<dbReference type="EMBL" id="CP015899">
    <property type="protein sequence ID" value="ARE28958.1"/>
    <property type="molecule type" value="Genomic_DNA"/>
</dbReference>
<proteinExistence type="inferred from homology"/>
<feature type="compositionally biased region" description="Basic and acidic residues" evidence="2">
    <location>
        <begin position="194"/>
        <end position="204"/>
    </location>
</feature>
<dbReference type="Proteomes" id="UP000191806">
    <property type="component" value="Chromosome"/>
</dbReference>
<feature type="domain" description="MapZ extracellular C-terminal" evidence="4">
    <location>
        <begin position="579"/>
        <end position="657"/>
    </location>
</feature>
<comment type="function">
    <text evidence="1">Early cell division protein that marks the future cell division site and supports proper FtsZ ring positioning.</text>
</comment>
<evidence type="ECO:0000256" key="1">
    <source>
        <dbReference type="HAMAP-Rule" id="MF_01941"/>
    </source>
</evidence>
<dbReference type="EMBL" id="CP015901">
    <property type="protein sequence ID" value="ARE23918.1"/>
    <property type="molecule type" value="Genomic_DNA"/>
</dbReference>
<reference evidence="8 9" key="1">
    <citation type="journal article" date="2017" name="BMC Genomics">
        <title>Comparative and functional genomics of the Lactococcus lactis taxon; insights into evolution and niche adaptation.</title>
        <authorList>
            <person name="Kelleher P."/>
            <person name="Bottacini F."/>
            <person name="Mahony J."/>
            <person name="Kilcawley K.N."/>
            <person name="van Sinderen D."/>
        </authorList>
    </citation>
    <scope>NUCLEOTIDE SEQUENCE [LARGE SCALE GENOMIC DNA]</scope>
    <source>
        <strain evidence="6 8">JM1</strain>
        <strain evidence="5 9">JM3</strain>
    </source>
</reference>
<feature type="domain" description="MapZ extracellular" evidence="3">
    <location>
        <begin position="372"/>
        <end position="494"/>
    </location>
</feature>
<dbReference type="GO" id="GO:0051301">
    <property type="term" value="P:cell division"/>
    <property type="evidence" value="ECO:0007669"/>
    <property type="project" value="UniProtKB-UniRule"/>
</dbReference>
<reference evidence="6" key="3">
    <citation type="submission" date="2023-03" db="EMBL/GenBank/DDBJ databases">
        <authorList>
            <person name="McDonnell B."/>
        </authorList>
    </citation>
    <scope>NUCLEOTIDE SEQUENCE</scope>
    <source>
        <strain evidence="6">JM1</strain>
        <strain evidence="5">JM3</strain>
    </source>
</reference>
<evidence type="ECO:0000313" key="7">
    <source>
        <dbReference type="EMBL" id="BCO07259.1"/>
    </source>
</evidence>
<dbReference type="HAMAP" id="MF_01941">
    <property type="entry name" value="MapZ"/>
    <property type="match status" value="1"/>
</dbReference>
<dbReference type="InterPro" id="IPR041295">
    <property type="entry name" value="MapZ_EC1"/>
</dbReference>
<evidence type="ECO:0000313" key="9">
    <source>
        <dbReference type="Proteomes" id="UP000192161"/>
    </source>
</evidence>
<feature type="compositionally biased region" description="Acidic residues" evidence="2">
    <location>
        <begin position="233"/>
        <end position="243"/>
    </location>
</feature>
<feature type="compositionally biased region" description="Basic and acidic residues" evidence="2">
    <location>
        <begin position="244"/>
        <end position="281"/>
    </location>
</feature>
<comment type="similarity">
    <text evidence="1">Belongs to the MapZ family.</text>
</comment>
<organism evidence="6 8">
    <name type="scientific">Lactococcus lactis subsp. cremoris</name>
    <name type="common">Streptococcus cremoris</name>
    <dbReference type="NCBI Taxonomy" id="1359"/>
    <lineage>
        <taxon>Bacteria</taxon>
        <taxon>Bacillati</taxon>
        <taxon>Bacillota</taxon>
        <taxon>Bacilli</taxon>
        <taxon>Lactobacillales</taxon>
        <taxon>Streptococcaceae</taxon>
        <taxon>Lactococcus</taxon>
    </lineage>
</organism>
<dbReference type="Pfam" id="PF18708">
    <property type="entry name" value="MapZ_C2"/>
    <property type="match status" value="1"/>
</dbReference>
<comment type="subunit">
    <text evidence="1">Interacts with FtsZ.</text>
</comment>
<dbReference type="Pfam" id="PF18041">
    <property type="entry name" value="MapZ_EC1"/>
    <property type="match status" value="1"/>
</dbReference>
<evidence type="ECO:0000313" key="10">
    <source>
        <dbReference type="Proteomes" id="UP000595253"/>
    </source>
</evidence>
<feature type="compositionally biased region" description="Basic residues" evidence="2">
    <location>
        <begin position="1"/>
        <end position="12"/>
    </location>
</feature>
<keyword evidence="1" id="KW-1003">Cell membrane</keyword>
<feature type="region of interest" description="Disordered" evidence="2">
    <location>
        <begin position="1"/>
        <end position="35"/>
    </location>
</feature>
<dbReference type="GO" id="GO:0005886">
    <property type="term" value="C:plasma membrane"/>
    <property type="evidence" value="ECO:0007669"/>
    <property type="project" value="UniProtKB-SubCell"/>
</dbReference>
<accession>A0A166XGS2</accession>
<evidence type="ECO:0000259" key="3">
    <source>
        <dbReference type="Pfam" id="PF18041"/>
    </source>
</evidence>
<feature type="compositionally biased region" description="Basic and acidic residues" evidence="2">
    <location>
        <begin position="330"/>
        <end position="339"/>
    </location>
</feature>
<feature type="region of interest" description="Disordered" evidence="2">
    <location>
        <begin position="89"/>
        <end position="340"/>
    </location>
</feature>
<sequence length="669" mass="72802">MSNKNKKNKNKNKNNNTNKNKNNQKSEQQIGEKTLKLQDLQNFTVGEIVEESKRVDKENEENESVLDKYIRQHRGEIEDAKNKNLDEFIQSEREHIEPSADKAEVQEKVLEQEAEDASKDKAVIEKNTDSESTSAVENKSETDEVKIESKSNLPEEKATEKVTDKKSEEAKAGKNDLVLDPVVMVDAPVSTLPEQKESPSVEKIEEIDEPVEELPLEEEKVTVPIMMSANEVPMEEVKDDESPETSKVEKSEAEPKEPEEEKNSDLNEEAKETPEASKIEEAPTDLVQEPKENTADIPDKVITADKVAPVLTSEKIAPKSESQEEPQESAEEKTTDGKAKNRKTPIIIGLCAIVLIAAGAVGFAQYNNHQKPKTVQTTKSSQTDLDKFEKQYDSFFTDKSHNVLKNSQFENLAALETLVNSHKNSMAWSNAVSETESLTDQINAIKKVNALFTSAAITDGKLDSAAKIVTNVKIPETPKTSNETLNKLLTQAIDLAKSQVAKESSAQASASSAEAKANQGAGTQTSSSSTTSQSSSTTNASSSTNSNANASTNGNGLSSNGVNLEVSAARVQPQAGINPNDPAFTWGAGIKEMVLNKARERGYITGDNYILVPTAIHTTNGSQGFPAGIVSGYYNLYAPDGRYLVSINAKTGFFVGNGSGHADNLDYSE</sequence>
<dbReference type="AlphaFoldDB" id="A0A166XGS2"/>
<gene>
    <name evidence="7" type="primary">yqjD</name>
    <name evidence="1" type="synonym">mapZ</name>
    <name evidence="7" type="ORF">LLC_24990</name>
    <name evidence="6" type="ORF">LLJM1_1603</name>
    <name evidence="5" type="ORF">LLJM3_1736</name>
</gene>
<evidence type="ECO:0000256" key="2">
    <source>
        <dbReference type="SAM" id="MobiDB-lite"/>
    </source>
</evidence>
<dbReference type="EMBL" id="AP024222">
    <property type="protein sequence ID" value="BCO07259.1"/>
    <property type="molecule type" value="Genomic_DNA"/>
</dbReference>